<dbReference type="SMART" id="SM00698">
    <property type="entry name" value="MORN"/>
    <property type="match status" value="5"/>
</dbReference>
<dbReference type="InterPro" id="IPR003409">
    <property type="entry name" value="MORN"/>
</dbReference>
<feature type="region of interest" description="Disordered" evidence="3">
    <location>
        <begin position="644"/>
        <end position="688"/>
    </location>
</feature>
<feature type="compositionally biased region" description="Low complexity" evidence="3">
    <location>
        <begin position="674"/>
        <end position="684"/>
    </location>
</feature>
<dbReference type="EMBL" id="JBFRYB010000001">
    <property type="protein sequence ID" value="MEX1663969.1"/>
    <property type="molecule type" value="Genomic_DNA"/>
</dbReference>
<evidence type="ECO:0000256" key="4">
    <source>
        <dbReference type="SAM" id="SignalP"/>
    </source>
</evidence>
<reference evidence="5 6" key="1">
    <citation type="journal article" date="2011" name="Int. J. Syst. Evol. Microbiol.">
        <title>Zhongshania antarctica gen. nov., sp. nov. and Zhongshania guokunii sp. nov., gammaproteobacteria respectively isolated from coastal attached (fast) ice and surface seawater of the Antarctic.</title>
        <authorList>
            <person name="Li H.J."/>
            <person name="Zhang X.Y."/>
            <person name="Chen C.X."/>
            <person name="Zhang Y.J."/>
            <person name="Gao Z.M."/>
            <person name="Yu Y."/>
            <person name="Chen X.L."/>
            <person name="Chen B."/>
            <person name="Zhang Y.Z."/>
        </authorList>
    </citation>
    <scope>NUCLEOTIDE SEQUENCE [LARGE SCALE GENOMIC DNA]</scope>
    <source>
        <strain evidence="5 6">R06B22</strain>
    </source>
</reference>
<dbReference type="Pfam" id="PF02493">
    <property type="entry name" value="MORN"/>
    <property type="match status" value="5"/>
</dbReference>
<organism evidence="5 6">
    <name type="scientific">Zhongshania arctica</name>
    <dbReference type="NCBI Taxonomy" id="3238302"/>
    <lineage>
        <taxon>Bacteria</taxon>
        <taxon>Pseudomonadati</taxon>
        <taxon>Pseudomonadota</taxon>
        <taxon>Gammaproteobacteria</taxon>
        <taxon>Cellvibrionales</taxon>
        <taxon>Spongiibacteraceae</taxon>
        <taxon>Zhongshania</taxon>
    </lineage>
</organism>
<evidence type="ECO:0000313" key="6">
    <source>
        <dbReference type="Proteomes" id="UP001557484"/>
    </source>
</evidence>
<gene>
    <name evidence="5" type="ORF">AB4875_00650</name>
</gene>
<dbReference type="PANTHER" id="PTHR43215">
    <property type="entry name" value="RADIAL SPOKE HEAD 1 HOMOLOG"/>
    <property type="match status" value="1"/>
</dbReference>
<keyword evidence="6" id="KW-1185">Reference proteome</keyword>
<name>A0ABV3TT83_9GAMM</name>
<evidence type="ECO:0000256" key="3">
    <source>
        <dbReference type="SAM" id="MobiDB-lite"/>
    </source>
</evidence>
<dbReference type="Proteomes" id="UP001557484">
    <property type="component" value="Unassembled WGS sequence"/>
</dbReference>
<comment type="caution">
    <text evidence="5">The sequence shown here is derived from an EMBL/GenBank/DDBJ whole genome shotgun (WGS) entry which is preliminary data.</text>
</comment>
<dbReference type="SUPFAM" id="SSF82185">
    <property type="entry name" value="Histone H3 K4-specific methyltransferase SET7/9 N-terminal domain"/>
    <property type="match status" value="3"/>
</dbReference>
<sequence length="784" mass="86106">MLKLKISLALVATILISGCALKSYETQLAAPNSSGSASKNNAANEIIYGNGDKYTGDIVAGRPHGNGSLNFANGDRYQGSFANGAMSGQGILTYKDGTVLSGVFIDDAPSTEHAFKLAGNRSFKGEFKNRQPYKGELTVSNGNRYTGEFNNGQLSGHGQLIFKNGESYSGRFADGVPDGIGVSTRGNSDFVQGWKNSELIYEGPGPLTVANAKDAAICQPLKNIPFKDYILVNGNCDSGTLQGPAIVAKQGSSAYVEGDFKDGILTSGLLARADAGTIYEGSWNQQAAYHGLGAAYANNEIVYQGQFVNGVSHGKGYCLHNMVLEPCETKNGARSDELHLMRLEQKRIQAWENSCNNAQRNLDSYAQKMVDELNNFCSEAYANIDDTVDWVFKFEDTMYYSTMDGGSKWIEAKVDEARDCKRAVINNIRSYDRSMANAEATLKQQQCPGRTQISHYQNLRRSVVDDAERQASRYASSEREYIQLERKTRGKVLRRIRQESAQVWTDAISQFQNEMQQFSREMSQISSETARLTNQAYKTSNARKQEQQRIQQQAYQATVQQFKTGYAANQKRKLNTINAQVAAKTKMIDDRIAAEKASCIQRGHSWNDGGNNCLQQHNIKVQGWGNTEWQAGSAETGIYQKPRGTQVAEGGSAAGSRTDATAKSTVSGGRSRDPSSSNSNSKPDCNGQEMENCTRLIPVFVQDYENPQAWQTEDAACKYATAAAIRVAEKQCRSEFGGRKAYSSESSLPVNASCTSCRDIKSGWSKDILEYKCMSSVNMQCKLP</sequence>
<dbReference type="Gene3D" id="2.20.110.10">
    <property type="entry name" value="Histone H3 K4-specific methyltransferase SET7/9 N-terminal domain"/>
    <property type="match status" value="3"/>
</dbReference>
<keyword evidence="4" id="KW-0732">Signal</keyword>
<evidence type="ECO:0008006" key="7">
    <source>
        <dbReference type="Google" id="ProtNLM"/>
    </source>
</evidence>
<keyword evidence="1" id="KW-0677">Repeat</keyword>
<feature type="coiled-coil region" evidence="2">
    <location>
        <begin position="341"/>
        <end position="375"/>
    </location>
</feature>
<proteinExistence type="predicted"/>
<evidence type="ECO:0000256" key="2">
    <source>
        <dbReference type="SAM" id="Coils"/>
    </source>
</evidence>
<keyword evidence="2" id="KW-0175">Coiled coil</keyword>
<dbReference type="PROSITE" id="PS51257">
    <property type="entry name" value="PROKAR_LIPOPROTEIN"/>
    <property type="match status" value="1"/>
</dbReference>
<feature type="chain" id="PRO_5046829498" description="MORN repeat protein" evidence="4">
    <location>
        <begin position="23"/>
        <end position="784"/>
    </location>
</feature>
<feature type="coiled-coil region" evidence="2">
    <location>
        <begin position="467"/>
        <end position="535"/>
    </location>
</feature>
<protein>
    <recommendedName>
        <fullName evidence="7">MORN repeat protein</fullName>
    </recommendedName>
</protein>
<accession>A0ABV3TT83</accession>
<feature type="signal peptide" evidence="4">
    <location>
        <begin position="1"/>
        <end position="22"/>
    </location>
</feature>
<evidence type="ECO:0000256" key="1">
    <source>
        <dbReference type="ARBA" id="ARBA00022737"/>
    </source>
</evidence>
<dbReference type="RefSeq" id="WP_368374098.1">
    <property type="nucleotide sequence ID" value="NZ_JBFRYB010000001.1"/>
</dbReference>
<evidence type="ECO:0000313" key="5">
    <source>
        <dbReference type="EMBL" id="MEX1663969.1"/>
    </source>
</evidence>
<dbReference type="PANTHER" id="PTHR43215:SF14">
    <property type="entry name" value="RADIAL SPOKE HEAD 1 HOMOLOG"/>
    <property type="match status" value="1"/>
</dbReference>